<dbReference type="PROSITE" id="PS51013">
    <property type="entry name" value="PANNEXIN"/>
    <property type="match status" value="1"/>
</dbReference>
<feature type="transmembrane region" description="Helical" evidence="9">
    <location>
        <begin position="206"/>
        <end position="225"/>
    </location>
</feature>
<keyword evidence="6 9" id="KW-0406">Ion transport</keyword>
<accession>A0AAD9UG13</accession>
<keyword evidence="4 9" id="KW-0812">Transmembrane</keyword>
<evidence type="ECO:0000256" key="2">
    <source>
        <dbReference type="ARBA" id="ARBA00022448"/>
    </source>
</evidence>
<evidence type="ECO:0000256" key="1">
    <source>
        <dbReference type="ARBA" id="ARBA00004651"/>
    </source>
</evidence>
<keyword evidence="8 9" id="KW-0407">Ion channel</keyword>
<evidence type="ECO:0000256" key="10">
    <source>
        <dbReference type="SAM" id="MobiDB-lite"/>
    </source>
</evidence>
<dbReference type="InterPro" id="IPR000990">
    <property type="entry name" value="Innexin"/>
</dbReference>
<keyword evidence="7 9" id="KW-0472">Membrane</keyword>
<dbReference type="PANTHER" id="PTHR11893">
    <property type="entry name" value="INNEXIN"/>
    <property type="match status" value="1"/>
</dbReference>
<keyword evidence="5 9" id="KW-1133">Transmembrane helix</keyword>
<evidence type="ECO:0000256" key="8">
    <source>
        <dbReference type="ARBA" id="ARBA00023303"/>
    </source>
</evidence>
<dbReference type="PANTHER" id="PTHR11893:SF36">
    <property type="entry name" value="INNEXIN-5"/>
    <property type="match status" value="1"/>
</dbReference>
<dbReference type="Pfam" id="PF00876">
    <property type="entry name" value="Innexin"/>
    <property type="match status" value="1"/>
</dbReference>
<feature type="transmembrane region" description="Helical" evidence="9">
    <location>
        <begin position="290"/>
        <end position="314"/>
    </location>
</feature>
<feature type="transmembrane region" description="Helical" evidence="9">
    <location>
        <begin position="102"/>
        <end position="124"/>
    </location>
</feature>
<comment type="caution">
    <text evidence="9">Lacks conserved residue(s) required for the propagation of feature annotation.</text>
</comment>
<organism evidence="11 12">
    <name type="scientific">Ridgeia piscesae</name>
    <name type="common">Tubeworm</name>
    <dbReference type="NCBI Taxonomy" id="27915"/>
    <lineage>
        <taxon>Eukaryota</taxon>
        <taxon>Metazoa</taxon>
        <taxon>Spiralia</taxon>
        <taxon>Lophotrochozoa</taxon>
        <taxon>Annelida</taxon>
        <taxon>Polychaeta</taxon>
        <taxon>Sedentaria</taxon>
        <taxon>Canalipalpata</taxon>
        <taxon>Sabellida</taxon>
        <taxon>Siboglinidae</taxon>
        <taxon>Ridgeia</taxon>
    </lineage>
</organism>
<evidence type="ECO:0000256" key="5">
    <source>
        <dbReference type="ARBA" id="ARBA00022989"/>
    </source>
</evidence>
<keyword evidence="12" id="KW-1185">Reference proteome</keyword>
<reference evidence="11" key="1">
    <citation type="journal article" date="2023" name="Mol. Biol. Evol.">
        <title>Third-Generation Sequencing Reveals the Adaptive Role of the Epigenome in Three Deep-Sea Polychaetes.</title>
        <authorList>
            <person name="Perez M."/>
            <person name="Aroh O."/>
            <person name="Sun Y."/>
            <person name="Lan Y."/>
            <person name="Juniper S.K."/>
            <person name="Young C.R."/>
            <person name="Angers B."/>
            <person name="Qian P.Y."/>
        </authorList>
    </citation>
    <scope>NUCLEOTIDE SEQUENCE</scope>
    <source>
        <strain evidence="11">R07B-5</strain>
    </source>
</reference>
<dbReference type="PRINTS" id="PR01262">
    <property type="entry name" value="INNEXIN"/>
</dbReference>
<name>A0AAD9UG13_RIDPI</name>
<comment type="subcellular location">
    <subcellularLocation>
        <location evidence="1 9">Cell membrane</location>
        <topology evidence="1 9">Multi-pass membrane protein</topology>
    </subcellularLocation>
</comment>
<evidence type="ECO:0000313" key="12">
    <source>
        <dbReference type="Proteomes" id="UP001209878"/>
    </source>
</evidence>
<proteinExistence type="inferred from homology"/>
<dbReference type="EMBL" id="JAODUO010000148">
    <property type="protein sequence ID" value="KAK2187969.1"/>
    <property type="molecule type" value="Genomic_DNA"/>
</dbReference>
<evidence type="ECO:0000256" key="9">
    <source>
        <dbReference type="RuleBase" id="RU010713"/>
    </source>
</evidence>
<dbReference type="GO" id="GO:0005886">
    <property type="term" value="C:plasma membrane"/>
    <property type="evidence" value="ECO:0007669"/>
    <property type="project" value="UniProtKB-SubCell"/>
</dbReference>
<feature type="region of interest" description="Disordered" evidence="10">
    <location>
        <begin position="389"/>
        <end position="413"/>
    </location>
</feature>
<dbReference type="Proteomes" id="UP001209878">
    <property type="component" value="Unassembled WGS sequence"/>
</dbReference>
<protein>
    <recommendedName>
        <fullName evidence="9">Innexin</fullName>
    </recommendedName>
</protein>
<gene>
    <name evidence="9" type="primary">inx</name>
    <name evidence="11" type="ORF">NP493_148g02002</name>
</gene>
<evidence type="ECO:0000256" key="7">
    <source>
        <dbReference type="ARBA" id="ARBA00023136"/>
    </source>
</evidence>
<evidence type="ECO:0000313" key="11">
    <source>
        <dbReference type="EMBL" id="KAK2187969.1"/>
    </source>
</evidence>
<dbReference type="AlphaFoldDB" id="A0AAD9UG13"/>
<dbReference type="GO" id="GO:0034220">
    <property type="term" value="P:monoatomic ion transmembrane transport"/>
    <property type="evidence" value="ECO:0007669"/>
    <property type="project" value="UniProtKB-KW"/>
</dbReference>
<sequence length="413" mass="48496">MDRLFKSILSIREIKLRTDDDYVDRLSHQFTVIMLVCFSFLVSTKQFVGKPISCWCPAHFTDSHKDYANTICWVSNTYYLPMDETIPKDRFVLEKHNKMISYYQWVPLILMFQAFLAFVPRLFWRFLNKRSGINLATIMDAAHVCAQASYLEIREKAIRYIVNQMDRYLLAQRDYRTGCCIRAKHMVARMCCLVGGRLYGNYLTSAYLVVKVIYVTNAIGQLFMLDAFLGMEYHLYGAYVVEGLVRGRDWAASERFPRVTLCDFEIRHQSRLHSYVVQCVLTINLFNEKIFIFIWFWYVFLSIVSTVNLCKWLVRSLYWRGQVRYVRKQLRAFDTAQREPGVLAKFTESYLRRDGMFILRLIGMNMGEVIAGETLCGLWNSYSPERRQIAEKPGRKQAGKVSRQNGGQRMEVV</sequence>
<evidence type="ECO:0000256" key="6">
    <source>
        <dbReference type="ARBA" id="ARBA00023065"/>
    </source>
</evidence>
<keyword evidence="2 9" id="KW-0813">Transport</keyword>
<dbReference type="GO" id="GO:0005921">
    <property type="term" value="C:gap junction"/>
    <property type="evidence" value="ECO:0007669"/>
    <property type="project" value="UniProtKB-UniRule"/>
</dbReference>
<comment type="function">
    <text evidence="9">Structural component of the gap junctions.</text>
</comment>
<comment type="similarity">
    <text evidence="9">Belongs to the pannexin family.</text>
</comment>
<comment type="caution">
    <text evidence="11">The sequence shown here is derived from an EMBL/GenBank/DDBJ whole genome shotgun (WGS) entry which is preliminary data.</text>
</comment>
<keyword evidence="3" id="KW-1003">Cell membrane</keyword>
<evidence type="ECO:0000256" key="4">
    <source>
        <dbReference type="ARBA" id="ARBA00022692"/>
    </source>
</evidence>
<evidence type="ECO:0000256" key="3">
    <source>
        <dbReference type="ARBA" id="ARBA00022475"/>
    </source>
</evidence>